<evidence type="ECO:0000256" key="6">
    <source>
        <dbReference type="ARBA" id="ARBA00022692"/>
    </source>
</evidence>
<evidence type="ECO:0000256" key="1">
    <source>
        <dbReference type="ARBA" id="ARBA00004389"/>
    </source>
</evidence>
<keyword evidence="13" id="KW-1185">Reference proteome</keyword>
<sequence length="242" mass="26337">MQPQFTSQGIVLCLLLGLALSGALFVARLYAVLSQGAKPRRRRGPAERCHLAVFLGSGGHTSEALSLLSALDFSRYSPRTYFISEGDTLSMRKALELEAAKAADASKSGLSHPAAKAPYSFVVIPRARRVHQSLLTTPVTAAVSLCAAIWHITIAPLLSRSSAPEVLLLNGPGTCFVLCIAAYLNRILGLQSPRLIYVESFARVRQLSLSGKLLRPIVDRFVVQWPKLLEDGKRGEFRGWVI</sequence>
<keyword evidence="6 11" id="KW-0812">Transmembrane</keyword>
<comment type="caution">
    <text evidence="11">Lacks conserved residue(s) required for the propagation of feature annotation.</text>
</comment>
<keyword evidence="8 11" id="KW-1133">Transmembrane helix</keyword>
<feature type="transmembrane region" description="Helical" evidence="11">
    <location>
        <begin position="134"/>
        <end position="154"/>
    </location>
</feature>
<name>A0A1Y2J0C9_TRAC3</name>
<comment type="subunit">
    <text evidence="4 11">Heterodimer with ALG13 to form a functional enzyme.</text>
</comment>
<feature type="transmembrane region" description="Helical" evidence="11">
    <location>
        <begin position="6"/>
        <end position="33"/>
    </location>
</feature>
<dbReference type="GO" id="GO:0043541">
    <property type="term" value="C:UDP-N-acetylglucosamine transferase complex"/>
    <property type="evidence" value="ECO:0007669"/>
    <property type="project" value="TreeGrafter"/>
</dbReference>
<dbReference type="AlphaFoldDB" id="A0A1Y2J0C9"/>
<evidence type="ECO:0000256" key="10">
    <source>
        <dbReference type="ARBA" id="ARBA00032062"/>
    </source>
</evidence>
<evidence type="ECO:0000256" key="9">
    <source>
        <dbReference type="ARBA" id="ARBA00023136"/>
    </source>
</evidence>
<dbReference type="EMBL" id="KZ084089">
    <property type="protein sequence ID" value="OSD06777.1"/>
    <property type="molecule type" value="Genomic_DNA"/>
</dbReference>
<protein>
    <recommendedName>
        <fullName evidence="5 11">UDP-N-acetylglucosamine transferase subunit ALG14</fullName>
    </recommendedName>
    <alternativeName>
        <fullName evidence="10 11">Asparagine-linked glycosylation protein 14</fullName>
    </alternativeName>
</protein>
<proteinExistence type="inferred from homology"/>
<dbReference type="GO" id="GO:0004577">
    <property type="term" value="F:N-acetylglucosaminyldiphosphodolichol N-acetylglucosaminyltransferase activity"/>
    <property type="evidence" value="ECO:0007669"/>
    <property type="project" value="TreeGrafter"/>
</dbReference>
<evidence type="ECO:0000256" key="5">
    <source>
        <dbReference type="ARBA" id="ARBA00017467"/>
    </source>
</evidence>
<dbReference type="Gene3D" id="3.40.50.2000">
    <property type="entry name" value="Glycogen Phosphorylase B"/>
    <property type="match status" value="1"/>
</dbReference>
<evidence type="ECO:0000313" key="12">
    <source>
        <dbReference type="EMBL" id="OSD06777.1"/>
    </source>
</evidence>
<comment type="function">
    <text evidence="11">Involved in protein N-glycosylation. Essential for the second step of the dolichol-linked oligosaccharide pathway. Anchors the catalytic subunit ALG13 to the ER.</text>
</comment>
<dbReference type="OrthoDB" id="17098at2759"/>
<dbReference type="GO" id="GO:0006488">
    <property type="term" value="P:dolichol-linked oligosaccharide biosynthetic process"/>
    <property type="evidence" value="ECO:0007669"/>
    <property type="project" value="InterPro"/>
</dbReference>
<keyword evidence="12" id="KW-0808">Transferase</keyword>
<dbReference type="PANTHER" id="PTHR12154">
    <property type="entry name" value="GLYCOSYL TRANSFERASE-RELATED"/>
    <property type="match status" value="1"/>
</dbReference>
<evidence type="ECO:0000256" key="11">
    <source>
        <dbReference type="RuleBase" id="RU362127"/>
    </source>
</evidence>
<gene>
    <name evidence="11" type="primary">ALG14</name>
    <name evidence="12" type="ORF">PYCCODRAFT_1403531</name>
</gene>
<feature type="transmembrane region" description="Helical" evidence="11">
    <location>
        <begin position="166"/>
        <end position="184"/>
    </location>
</feature>
<evidence type="ECO:0000256" key="8">
    <source>
        <dbReference type="ARBA" id="ARBA00022989"/>
    </source>
</evidence>
<dbReference type="GO" id="GO:0031965">
    <property type="term" value="C:nuclear membrane"/>
    <property type="evidence" value="ECO:0007669"/>
    <property type="project" value="UniProtKB-SubCell"/>
</dbReference>
<keyword evidence="9 11" id="KW-0472">Membrane</keyword>
<dbReference type="STRING" id="1353009.A0A1Y2J0C9"/>
<evidence type="ECO:0000256" key="7">
    <source>
        <dbReference type="ARBA" id="ARBA00022824"/>
    </source>
</evidence>
<organism evidence="12 13">
    <name type="scientific">Trametes coccinea (strain BRFM310)</name>
    <name type="common">Pycnoporus coccineus</name>
    <dbReference type="NCBI Taxonomy" id="1353009"/>
    <lineage>
        <taxon>Eukaryota</taxon>
        <taxon>Fungi</taxon>
        <taxon>Dikarya</taxon>
        <taxon>Basidiomycota</taxon>
        <taxon>Agaricomycotina</taxon>
        <taxon>Agaricomycetes</taxon>
        <taxon>Polyporales</taxon>
        <taxon>Polyporaceae</taxon>
        <taxon>Trametes</taxon>
    </lineage>
</organism>
<dbReference type="InterPro" id="IPR013969">
    <property type="entry name" value="Oligosacch_biosynth_Alg14"/>
</dbReference>
<dbReference type="PANTHER" id="PTHR12154:SF4">
    <property type="entry name" value="UDP-N-ACETYLGLUCOSAMINE TRANSFERASE SUBUNIT ALG14 HOMOLOG"/>
    <property type="match status" value="1"/>
</dbReference>
<evidence type="ECO:0000313" key="13">
    <source>
        <dbReference type="Proteomes" id="UP000193067"/>
    </source>
</evidence>
<accession>A0A1Y2J0C9</accession>
<comment type="subcellular location">
    <subcellularLocation>
        <location evidence="1 11">Endoplasmic reticulum membrane</location>
        <topology evidence="1 11">Single-pass membrane protein</topology>
    </subcellularLocation>
    <subcellularLocation>
        <location evidence="2">Nucleus membrane</location>
        <topology evidence="2">Single-pass membrane protein</topology>
    </subcellularLocation>
</comment>
<reference evidence="12 13" key="1">
    <citation type="journal article" date="2015" name="Biotechnol. Biofuels">
        <title>Enhanced degradation of softwood versus hardwood by the white-rot fungus Pycnoporus coccineus.</title>
        <authorList>
            <person name="Couturier M."/>
            <person name="Navarro D."/>
            <person name="Chevret D."/>
            <person name="Henrissat B."/>
            <person name="Piumi F."/>
            <person name="Ruiz-Duenas F.J."/>
            <person name="Martinez A.T."/>
            <person name="Grigoriev I.V."/>
            <person name="Riley R."/>
            <person name="Lipzen A."/>
            <person name="Berrin J.G."/>
            <person name="Master E.R."/>
            <person name="Rosso M.N."/>
        </authorList>
    </citation>
    <scope>NUCLEOTIDE SEQUENCE [LARGE SCALE GENOMIC DNA]</scope>
    <source>
        <strain evidence="12 13">BRFM310</strain>
    </source>
</reference>
<evidence type="ECO:0000256" key="3">
    <source>
        <dbReference type="ARBA" id="ARBA00009731"/>
    </source>
</evidence>
<evidence type="ECO:0000256" key="4">
    <source>
        <dbReference type="ARBA" id="ARBA00011335"/>
    </source>
</evidence>
<comment type="similarity">
    <text evidence="3 11">Belongs to the ALG14 family.</text>
</comment>
<dbReference type="Pfam" id="PF08660">
    <property type="entry name" value="Alg14"/>
    <property type="match status" value="1"/>
</dbReference>
<dbReference type="Proteomes" id="UP000193067">
    <property type="component" value="Unassembled WGS sequence"/>
</dbReference>
<evidence type="ECO:0000256" key="2">
    <source>
        <dbReference type="ARBA" id="ARBA00004590"/>
    </source>
</evidence>
<keyword evidence="7 11" id="KW-0256">Endoplasmic reticulum</keyword>